<feature type="domain" description="4'-phosphopantetheinyl transferase N-terminal" evidence="5">
    <location>
        <begin position="37"/>
        <end position="97"/>
    </location>
</feature>
<organism evidence="6 7">
    <name type="scientific">Corynebacterium lactis RW2-5</name>
    <dbReference type="NCBI Taxonomy" id="1408189"/>
    <lineage>
        <taxon>Bacteria</taxon>
        <taxon>Bacillati</taxon>
        <taxon>Actinomycetota</taxon>
        <taxon>Actinomycetes</taxon>
        <taxon>Mycobacteriales</taxon>
        <taxon>Corynebacteriaceae</taxon>
        <taxon>Corynebacterium</taxon>
    </lineage>
</organism>
<evidence type="ECO:0000256" key="3">
    <source>
        <dbReference type="PIRSR" id="PIRSR603542-2"/>
    </source>
</evidence>
<dbReference type="EMBL" id="CP006841">
    <property type="protein sequence ID" value="ALA67235.1"/>
    <property type="molecule type" value="Genomic_DNA"/>
</dbReference>
<dbReference type="InterPro" id="IPR041354">
    <property type="entry name" value="4PPT_N"/>
</dbReference>
<evidence type="ECO:0000256" key="1">
    <source>
        <dbReference type="ARBA" id="ARBA00022679"/>
    </source>
</evidence>
<reference evidence="6 7" key="1">
    <citation type="submission" date="2013-10" db="EMBL/GenBank/DDBJ databases">
        <title>Complete genome sequence of Corynebacterium lactis DSM 45799(T), isolated from raw cow milk.</title>
        <authorList>
            <person name="Ruckert C."/>
            <person name="Albersmeier A."/>
            <person name="Lipski A."/>
            <person name="Kalinowski J."/>
        </authorList>
    </citation>
    <scope>NUCLEOTIDE SEQUENCE [LARGE SCALE GENOMIC DNA]</scope>
    <source>
        <strain evidence="6 7">RW2-5</strain>
    </source>
</reference>
<dbReference type="PANTHER" id="PTHR38096">
    <property type="entry name" value="ENTEROBACTIN SYNTHASE COMPONENT D"/>
    <property type="match status" value="1"/>
</dbReference>
<dbReference type="GO" id="GO:0008897">
    <property type="term" value="F:holo-[acyl-carrier-protein] synthase activity"/>
    <property type="evidence" value="ECO:0007669"/>
    <property type="project" value="InterPro"/>
</dbReference>
<dbReference type="PANTHER" id="PTHR38096:SF1">
    <property type="entry name" value="ENTEROBACTIN SYNTHASE COMPONENT D"/>
    <property type="match status" value="1"/>
</dbReference>
<feature type="binding site" evidence="2">
    <location>
        <position position="40"/>
    </location>
    <ligand>
        <name>CoA</name>
        <dbReference type="ChEBI" id="CHEBI:57287"/>
    </ligand>
</feature>
<evidence type="ECO:0000313" key="7">
    <source>
        <dbReference type="Proteomes" id="UP000058446"/>
    </source>
</evidence>
<dbReference type="PATRIC" id="fig|1408189.4.peg.1066"/>
<dbReference type="Proteomes" id="UP000058446">
    <property type="component" value="Chromosome"/>
</dbReference>
<evidence type="ECO:0000259" key="5">
    <source>
        <dbReference type="Pfam" id="PF17837"/>
    </source>
</evidence>
<evidence type="ECO:0000313" key="6">
    <source>
        <dbReference type="EMBL" id="ALA67235.1"/>
    </source>
</evidence>
<keyword evidence="7" id="KW-1185">Reference proteome</keyword>
<dbReference type="InterPro" id="IPR008278">
    <property type="entry name" value="4-PPantetheinyl_Trfase_dom"/>
</dbReference>
<dbReference type="SUPFAM" id="SSF56214">
    <property type="entry name" value="4'-phosphopantetheinyl transferase"/>
    <property type="match status" value="1"/>
</dbReference>
<feature type="binding site" evidence="2">
    <location>
        <position position="109"/>
    </location>
    <ligand>
        <name>CoA</name>
        <dbReference type="ChEBI" id="CHEBI:57287"/>
    </ligand>
</feature>
<proteinExistence type="predicted"/>
<dbReference type="RefSeq" id="WP_053412006.1">
    <property type="nucleotide sequence ID" value="NZ_CP006841.1"/>
</dbReference>
<protein>
    <submittedName>
        <fullName evidence="6">4-phosphopantetheinyl transferase</fullName>
    </submittedName>
</protein>
<gene>
    <name evidence="6" type="ORF">CLAC_05355</name>
</gene>
<dbReference type="AlphaFoldDB" id="A0A0K2GZM3"/>
<feature type="binding site" evidence="3">
    <location>
        <position position="111"/>
    </location>
    <ligand>
        <name>Mg(2+)</name>
        <dbReference type="ChEBI" id="CHEBI:18420"/>
    </ligand>
</feature>
<feature type="binding site" evidence="3">
    <location>
        <position position="109"/>
    </location>
    <ligand>
        <name>Mg(2+)</name>
        <dbReference type="ChEBI" id="CHEBI:18420"/>
    </ligand>
</feature>
<dbReference type="Pfam" id="PF17837">
    <property type="entry name" value="4PPT_N"/>
    <property type="match status" value="1"/>
</dbReference>
<dbReference type="InterPro" id="IPR037143">
    <property type="entry name" value="4-PPantetheinyl_Trfase_dom_sf"/>
</dbReference>
<feature type="binding site" evidence="2">
    <location>
        <position position="146"/>
    </location>
    <ligand>
        <name>CoA</name>
        <dbReference type="ChEBI" id="CHEBI:57287"/>
    </ligand>
</feature>
<sequence>MHVYTSTSQAAGGPDELAATAIEALTPLEREQSKGFSEKRLREFALGRLLARRCLQDAGAQSSSREGIGIGPDRGPQWPDGIVGSISHCPGAFAAIVGHNASLAGIGIDVEAQQEISPGILEAVLRSDEGHDDALVKFSAKESLYKLWAPIMGQWLDFSEASVRLVECSEQLSGHRAGEIEYTLHTEEPTPEVFSRVKGLWLAGPDLVATAAWINA</sequence>
<feature type="binding site" evidence="2">
    <location>
        <position position="156"/>
    </location>
    <ligand>
        <name>CoA</name>
        <dbReference type="ChEBI" id="CHEBI:57287"/>
    </ligand>
</feature>
<dbReference type="GO" id="GO:0009366">
    <property type="term" value="C:enterobactin synthetase complex"/>
    <property type="evidence" value="ECO:0007669"/>
    <property type="project" value="InterPro"/>
</dbReference>
<keyword evidence="3" id="KW-0460">Magnesium</keyword>
<feature type="binding site" evidence="2">
    <location>
        <position position="142"/>
    </location>
    <ligand>
        <name>CoA</name>
        <dbReference type="ChEBI" id="CHEBI:57287"/>
    </ligand>
</feature>
<comment type="cofactor">
    <cofactor evidence="3">
        <name>Mg(2+)</name>
        <dbReference type="ChEBI" id="CHEBI:18420"/>
    </cofactor>
</comment>
<feature type="binding site" evidence="2">
    <location>
        <position position="48"/>
    </location>
    <ligand>
        <name>CoA</name>
        <dbReference type="ChEBI" id="CHEBI:57287"/>
    </ligand>
</feature>
<keyword evidence="3" id="KW-0479">Metal-binding</keyword>
<name>A0A0K2GZM3_9CORY</name>
<feature type="domain" description="4'-phosphopantetheinyl transferase" evidence="4">
    <location>
        <begin position="105"/>
        <end position="169"/>
    </location>
</feature>
<dbReference type="KEGG" id="clw:CLAC_05355"/>
<evidence type="ECO:0000256" key="2">
    <source>
        <dbReference type="PIRSR" id="PIRSR603542-1"/>
    </source>
</evidence>
<dbReference type="GO" id="GO:0009239">
    <property type="term" value="P:enterobactin biosynthetic process"/>
    <property type="evidence" value="ECO:0007669"/>
    <property type="project" value="InterPro"/>
</dbReference>
<evidence type="ECO:0000259" key="4">
    <source>
        <dbReference type="Pfam" id="PF01648"/>
    </source>
</evidence>
<accession>A0A0K2GZM3</accession>
<dbReference type="InterPro" id="IPR003542">
    <property type="entry name" value="Enbac_synth_compD-like"/>
</dbReference>
<dbReference type="Gene3D" id="3.90.470.20">
    <property type="entry name" value="4'-phosphopantetheinyl transferase domain"/>
    <property type="match status" value="1"/>
</dbReference>
<dbReference type="Pfam" id="PF01648">
    <property type="entry name" value="ACPS"/>
    <property type="match status" value="1"/>
</dbReference>
<keyword evidence="1 6" id="KW-0808">Transferase</keyword>
<dbReference type="GO" id="GO:0005886">
    <property type="term" value="C:plasma membrane"/>
    <property type="evidence" value="ECO:0007669"/>
    <property type="project" value="TreeGrafter"/>
</dbReference>
<feature type="binding site" evidence="2">
    <location>
        <begin position="87"/>
        <end position="88"/>
    </location>
    <ligand>
        <name>CoA</name>
        <dbReference type="ChEBI" id="CHEBI:57287"/>
    </ligand>
</feature>
<dbReference type="PRINTS" id="PR01399">
    <property type="entry name" value="ENTSNTHTASED"/>
</dbReference>
<dbReference type="STRING" id="1408189.CLAC_05355"/>
<dbReference type="GO" id="GO:0000287">
    <property type="term" value="F:magnesium ion binding"/>
    <property type="evidence" value="ECO:0007669"/>
    <property type="project" value="InterPro"/>
</dbReference>